<dbReference type="SUPFAM" id="SSF55961">
    <property type="entry name" value="Bet v1-like"/>
    <property type="match status" value="1"/>
</dbReference>
<dbReference type="AlphaFoldDB" id="A0A518CX44"/>
<dbReference type="InterPro" id="IPR023393">
    <property type="entry name" value="START-like_dom_sf"/>
</dbReference>
<dbReference type="Proteomes" id="UP000319342">
    <property type="component" value="Chromosome"/>
</dbReference>
<name>A0A518CX44_9BACT</name>
<dbReference type="EMBL" id="CP036290">
    <property type="protein sequence ID" value="QDU83797.1"/>
    <property type="molecule type" value="Genomic_DNA"/>
</dbReference>
<sequence length="182" mass="20162">MKKLLVAVTVIVLALVLVGFWLPADYRIERRRVLAAGPERVRAQVRDLESWPQWTAWSRAEDPECVWTFDDPDAFGVPRAMHWSGPKHGEGTIELTELADPDRIEFALTGVDGDTVLRSVGAFAFEGDARGGTEVVWSLSGVMAANPVHRWIGLFMDSLVGADLERGLEGLEEEVLGRPNPR</sequence>
<protein>
    <submittedName>
        <fullName evidence="1">Polyketide cyclase / dehydrase and lipid transport</fullName>
    </submittedName>
</protein>
<keyword evidence="2" id="KW-1185">Reference proteome</keyword>
<dbReference type="RefSeq" id="WP_419186315.1">
    <property type="nucleotide sequence ID" value="NZ_CP036290.1"/>
</dbReference>
<evidence type="ECO:0000313" key="1">
    <source>
        <dbReference type="EMBL" id="QDU83797.1"/>
    </source>
</evidence>
<accession>A0A518CX44</accession>
<reference evidence="1 2" key="1">
    <citation type="submission" date="2019-02" db="EMBL/GenBank/DDBJ databases">
        <title>Deep-cultivation of Planctomycetes and their phenomic and genomic characterization uncovers novel biology.</title>
        <authorList>
            <person name="Wiegand S."/>
            <person name="Jogler M."/>
            <person name="Boedeker C."/>
            <person name="Pinto D."/>
            <person name="Vollmers J."/>
            <person name="Rivas-Marin E."/>
            <person name="Kohn T."/>
            <person name="Peeters S.H."/>
            <person name="Heuer A."/>
            <person name="Rast P."/>
            <person name="Oberbeckmann S."/>
            <person name="Bunk B."/>
            <person name="Jeske O."/>
            <person name="Meyerdierks A."/>
            <person name="Storesund J.E."/>
            <person name="Kallscheuer N."/>
            <person name="Luecker S."/>
            <person name="Lage O.M."/>
            <person name="Pohl T."/>
            <person name="Merkel B.J."/>
            <person name="Hornburger P."/>
            <person name="Mueller R.-W."/>
            <person name="Bruemmer F."/>
            <person name="Labrenz M."/>
            <person name="Spormann A.M."/>
            <person name="Op den Camp H."/>
            <person name="Overmann J."/>
            <person name="Amann R."/>
            <person name="Jetten M.S.M."/>
            <person name="Mascher T."/>
            <person name="Medema M.H."/>
            <person name="Devos D.P."/>
            <person name="Kaster A.-K."/>
            <person name="Ovreas L."/>
            <person name="Rohde M."/>
            <person name="Galperin M.Y."/>
            <person name="Jogler C."/>
        </authorList>
    </citation>
    <scope>NUCLEOTIDE SEQUENCE [LARGE SCALE GENOMIC DNA]</scope>
    <source>
        <strain evidence="1 2">Pla163</strain>
    </source>
</reference>
<dbReference type="Pfam" id="PF10604">
    <property type="entry name" value="Polyketide_cyc2"/>
    <property type="match status" value="1"/>
</dbReference>
<dbReference type="InterPro" id="IPR019587">
    <property type="entry name" value="Polyketide_cyclase/dehydratase"/>
</dbReference>
<gene>
    <name evidence="1" type="ORF">Pla163_08980</name>
</gene>
<proteinExistence type="predicted"/>
<dbReference type="Gene3D" id="3.30.530.20">
    <property type="match status" value="1"/>
</dbReference>
<organism evidence="1 2">
    <name type="scientific">Rohdeia mirabilis</name>
    <dbReference type="NCBI Taxonomy" id="2528008"/>
    <lineage>
        <taxon>Bacteria</taxon>
        <taxon>Pseudomonadati</taxon>
        <taxon>Planctomycetota</taxon>
        <taxon>Planctomycetia</taxon>
        <taxon>Planctomycetia incertae sedis</taxon>
        <taxon>Rohdeia</taxon>
    </lineage>
</organism>
<evidence type="ECO:0000313" key="2">
    <source>
        <dbReference type="Proteomes" id="UP000319342"/>
    </source>
</evidence>